<keyword evidence="3" id="KW-1185">Reference proteome</keyword>
<dbReference type="RefSeq" id="WP_174405809.1">
    <property type="nucleotide sequence ID" value="NZ_BLVO01000013.1"/>
</dbReference>
<dbReference type="AlphaFoldDB" id="A0A7J0BMD4"/>
<dbReference type="EMBL" id="BLVO01000013">
    <property type="protein sequence ID" value="GFM34194.1"/>
    <property type="molecule type" value="Genomic_DNA"/>
</dbReference>
<feature type="region of interest" description="Disordered" evidence="1">
    <location>
        <begin position="115"/>
        <end position="134"/>
    </location>
</feature>
<reference evidence="2 3" key="1">
    <citation type="submission" date="2020-05" db="EMBL/GenBank/DDBJ databases">
        <title>Draft genome sequence of Desulfovibrio sp. strain HN2T.</title>
        <authorList>
            <person name="Ueno A."/>
            <person name="Tamazawa S."/>
            <person name="Tamamura S."/>
            <person name="Murakami T."/>
            <person name="Kiyama T."/>
            <person name="Inomata H."/>
            <person name="Amano Y."/>
            <person name="Miyakawa K."/>
            <person name="Tamaki H."/>
            <person name="Naganuma T."/>
            <person name="Kaneko K."/>
        </authorList>
    </citation>
    <scope>NUCLEOTIDE SEQUENCE [LARGE SCALE GENOMIC DNA]</scope>
    <source>
        <strain evidence="2 3">HN2</strain>
    </source>
</reference>
<organism evidence="2 3">
    <name type="scientific">Desulfovibrio subterraneus</name>
    <dbReference type="NCBI Taxonomy" id="2718620"/>
    <lineage>
        <taxon>Bacteria</taxon>
        <taxon>Pseudomonadati</taxon>
        <taxon>Thermodesulfobacteriota</taxon>
        <taxon>Desulfovibrionia</taxon>
        <taxon>Desulfovibrionales</taxon>
        <taxon>Desulfovibrionaceae</taxon>
        <taxon>Desulfovibrio</taxon>
    </lineage>
</organism>
<name>A0A7J0BMD4_9BACT</name>
<comment type="caution">
    <text evidence="2">The sequence shown here is derived from an EMBL/GenBank/DDBJ whole genome shotgun (WGS) entry which is preliminary data.</text>
</comment>
<proteinExistence type="predicted"/>
<gene>
    <name evidence="2" type="ORF">DSM101010T_25590</name>
</gene>
<accession>A0A7J0BMD4</accession>
<sequence length="134" mass="14445">MKVFYSSSTNAFYLDLLGVVPTDAVEISTDEHLALLAAPKQGKCIHFDEVLGKPVAVDPPAPPAPTYDEQRRAAILEKWPLPAQLEALTEAAESPQRPEKLTALLADIQGIKELYPKPEQVTEPATEPEASAGA</sequence>
<protein>
    <submittedName>
        <fullName evidence="2">Uncharacterized protein</fullName>
    </submittedName>
</protein>
<evidence type="ECO:0000313" key="2">
    <source>
        <dbReference type="EMBL" id="GFM34194.1"/>
    </source>
</evidence>
<evidence type="ECO:0000313" key="3">
    <source>
        <dbReference type="Proteomes" id="UP000503840"/>
    </source>
</evidence>
<dbReference type="Proteomes" id="UP000503840">
    <property type="component" value="Unassembled WGS sequence"/>
</dbReference>
<evidence type="ECO:0000256" key="1">
    <source>
        <dbReference type="SAM" id="MobiDB-lite"/>
    </source>
</evidence>